<evidence type="ECO:0000256" key="1">
    <source>
        <dbReference type="SAM" id="MobiDB-lite"/>
    </source>
</evidence>
<reference evidence="3 4" key="1">
    <citation type="submission" date="2017-07" db="EMBL/GenBank/DDBJ databases">
        <title>Draft whole genome sequences of clinical Proprionibacteriaceae strains.</title>
        <authorList>
            <person name="Bernier A.-M."/>
            <person name="Bernard K."/>
            <person name="Domingo M.-C."/>
        </authorList>
    </citation>
    <scope>NUCLEOTIDE SEQUENCE [LARGE SCALE GENOMIC DNA]</scope>
    <source>
        <strain evidence="3 4">NML 150081</strain>
    </source>
</reference>
<dbReference type="AlphaFoldDB" id="A0A255EDZ4"/>
<proteinExistence type="predicted"/>
<organism evidence="3 4">
    <name type="scientific">Parenemella sanctibonifatiensis</name>
    <dbReference type="NCBI Taxonomy" id="2016505"/>
    <lineage>
        <taxon>Bacteria</taxon>
        <taxon>Bacillati</taxon>
        <taxon>Actinomycetota</taxon>
        <taxon>Actinomycetes</taxon>
        <taxon>Propionibacteriales</taxon>
        <taxon>Propionibacteriaceae</taxon>
        <taxon>Parenemella</taxon>
    </lineage>
</organism>
<evidence type="ECO:0000313" key="4">
    <source>
        <dbReference type="Proteomes" id="UP000216300"/>
    </source>
</evidence>
<feature type="region of interest" description="Disordered" evidence="1">
    <location>
        <begin position="232"/>
        <end position="260"/>
    </location>
</feature>
<keyword evidence="2" id="KW-0472">Membrane</keyword>
<keyword evidence="4" id="KW-1185">Reference proteome</keyword>
<dbReference type="Proteomes" id="UP000216300">
    <property type="component" value="Unassembled WGS sequence"/>
</dbReference>
<comment type="caution">
    <text evidence="3">The sequence shown here is derived from an EMBL/GenBank/DDBJ whole genome shotgun (WGS) entry which is preliminary data.</text>
</comment>
<feature type="transmembrane region" description="Helical" evidence="2">
    <location>
        <begin position="57"/>
        <end position="75"/>
    </location>
</feature>
<keyword evidence="2" id="KW-1133">Transmembrane helix</keyword>
<keyword evidence="2" id="KW-0812">Transmembrane</keyword>
<feature type="transmembrane region" description="Helical" evidence="2">
    <location>
        <begin position="81"/>
        <end position="101"/>
    </location>
</feature>
<dbReference type="EMBL" id="NMVJ01000008">
    <property type="protein sequence ID" value="OYN89766.1"/>
    <property type="molecule type" value="Genomic_DNA"/>
</dbReference>
<name>A0A255EDZ4_9ACTN</name>
<evidence type="ECO:0000256" key="2">
    <source>
        <dbReference type="SAM" id="Phobius"/>
    </source>
</evidence>
<dbReference type="InterPro" id="IPR025445">
    <property type="entry name" value="DUF4191"/>
</dbReference>
<dbReference type="Pfam" id="PF13829">
    <property type="entry name" value="DUF4191"/>
    <property type="match status" value="1"/>
</dbReference>
<evidence type="ECO:0000313" key="3">
    <source>
        <dbReference type="EMBL" id="OYN89766.1"/>
    </source>
</evidence>
<dbReference type="OrthoDB" id="8479889at2"/>
<sequence length="260" mass="28578">MASERAKALKAEQKAAKQAAKERRKNSDNPRDWGAVRQIREAYKLGSEFDKTLKWKLLGAIVAPTLLMVLLVILVKPGIWSVSLILLGLVGGMALAAWLLVRAVKTGTYQRFAGQAGSGEVALGMLDKKWFTTPAIAANKHKDVVHRALGPGGLILIGEGERGRLKQLLASEKRKHEQVAYGVEVTTIIMGEREGEIPLDQLAKHIKKLPKTLRTDQITEAKGRLKALDHIRPKMPIPHGPMPTSQRSAAKGMRQSMRGR</sequence>
<dbReference type="RefSeq" id="WP_094454687.1">
    <property type="nucleotide sequence ID" value="NZ_NMVJ01000008.1"/>
</dbReference>
<protein>
    <recommendedName>
        <fullName evidence="5">DUF4191 domain-containing protein</fullName>
    </recommendedName>
</protein>
<evidence type="ECO:0008006" key="5">
    <source>
        <dbReference type="Google" id="ProtNLM"/>
    </source>
</evidence>
<gene>
    <name evidence="3" type="ORF">CGZ91_09620</name>
</gene>
<feature type="region of interest" description="Disordered" evidence="1">
    <location>
        <begin position="1"/>
        <end position="31"/>
    </location>
</feature>
<accession>A0A255EDZ4</accession>